<gene>
    <name evidence="2" type="ORF">SVIM_LOCUS359479</name>
</gene>
<protein>
    <submittedName>
        <fullName evidence="2">Uncharacterized protein</fullName>
    </submittedName>
</protein>
<proteinExistence type="predicted"/>
<feature type="region of interest" description="Disordered" evidence="1">
    <location>
        <begin position="1"/>
        <end position="24"/>
    </location>
</feature>
<dbReference type="AlphaFoldDB" id="A0A6N2MIV1"/>
<accession>A0A6N2MIV1</accession>
<evidence type="ECO:0000256" key="1">
    <source>
        <dbReference type="SAM" id="MobiDB-lite"/>
    </source>
</evidence>
<evidence type="ECO:0000313" key="2">
    <source>
        <dbReference type="EMBL" id="VFU52441.1"/>
    </source>
</evidence>
<dbReference type="EMBL" id="CAADRP010001796">
    <property type="protein sequence ID" value="VFU52441.1"/>
    <property type="molecule type" value="Genomic_DNA"/>
</dbReference>
<name>A0A6N2MIV1_SALVM</name>
<organism evidence="2">
    <name type="scientific">Salix viminalis</name>
    <name type="common">Common osier</name>
    <name type="synonym">Basket willow</name>
    <dbReference type="NCBI Taxonomy" id="40686"/>
    <lineage>
        <taxon>Eukaryota</taxon>
        <taxon>Viridiplantae</taxon>
        <taxon>Streptophyta</taxon>
        <taxon>Embryophyta</taxon>
        <taxon>Tracheophyta</taxon>
        <taxon>Spermatophyta</taxon>
        <taxon>Magnoliopsida</taxon>
        <taxon>eudicotyledons</taxon>
        <taxon>Gunneridae</taxon>
        <taxon>Pentapetalae</taxon>
        <taxon>rosids</taxon>
        <taxon>fabids</taxon>
        <taxon>Malpighiales</taxon>
        <taxon>Salicaceae</taxon>
        <taxon>Saliceae</taxon>
        <taxon>Salix</taxon>
    </lineage>
</organism>
<sequence>MEAMDTTTNTQSSKPRWKQMGKEEKAAAVHDEMKRINQLPATSTYATHRLRVLNKILQLMSIQVGKHHLRMLILGLYLQGVTDMVLPLCAVWKEYHSGRLKSSSCIF</sequence>
<feature type="compositionally biased region" description="Polar residues" evidence="1">
    <location>
        <begin position="1"/>
        <end position="14"/>
    </location>
</feature>
<reference evidence="2" key="1">
    <citation type="submission" date="2019-03" db="EMBL/GenBank/DDBJ databases">
        <authorList>
            <person name="Mank J."/>
            <person name="Almeida P."/>
        </authorList>
    </citation>
    <scope>NUCLEOTIDE SEQUENCE</scope>
    <source>
        <strain evidence="2">78183</strain>
    </source>
</reference>